<evidence type="ECO:0000259" key="7">
    <source>
        <dbReference type="Pfam" id="PF13243"/>
    </source>
</evidence>
<dbReference type="EMBL" id="BEYU01000095">
    <property type="protein sequence ID" value="GBG31330.1"/>
    <property type="molecule type" value="Genomic_DNA"/>
</dbReference>
<evidence type="ECO:0000313" key="10">
    <source>
        <dbReference type="Proteomes" id="UP000241890"/>
    </source>
</evidence>
<dbReference type="PANTHER" id="PTHR11764">
    <property type="entry name" value="TERPENE CYCLASE/MUTASE FAMILY MEMBER"/>
    <property type="match status" value="1"/>
</dbReference>
<dbReference type="AlphaFoldDB" id="A0A2R5GKC6"/>
<name>A0A2R5GKC6_9STRA</name>
<dbReference type="GO" id="GO:0031559">
    <property type="term" value="F:oxidosqualene cyclase activity"/>
    <property type="evidence" value="ECO:0007669"/>
    <property type="project" value="UniProtKB-ARBA"/>
</dbReference>
<dbReference type="InterPro" id="IPR032696">
    <property type="entry name" value="SQ_cyclase_C"/>
</dbReference>
<comment type="caution">
    <text evidence="9">The sequence shown here is derived from an EMBL/GenBank/DDBJ whole genome shotgun (WGS) entry which is preliminary data.</text>
</comment>
<dbReference type="CDD" id="cd02892">
    <property type="entry name" value="SQCY_1"/>
    <property type="match status" value="1"/>
</dbReference>
<keyword evidence="10" id="KW-1185">Reference proteome</keyword>
<feature type="domain" description="Squalene cyclase N-terminal" evidence="8">
    <location>
        <begin position="155"/>
        <end position="455"/>
    </location>
</feature>
<proteinExistence type="inferred from homology"/>
<dbReference type="PROSITE" id="PS01074">
    <property type="entry name" value="TERPENE_SYNTHASES"/>
    <property type="match status" value="1"/>
</dbReference>
<dbReference type="EC" id="5.4.99.-" evidence="4"/>
<dbReference type="PANTHER" id="PTHR11764:SF20">
    <property type="entry name" value="LANOSTEROL SYNTHASE"/>
    <property type="match status" value="1"/>
</dbReference>
<evidence type="ECO:0000256" key="2">
    <source>
        <dbReference type="ARBA" id="ARBA00022737"/>
    </source>
</evidence>
<keyword evidence="6" id="KW-0732">Signal</keyword>
<evidence type="ECO:0000259" key="8">
    <source>
        <dbReference type="Pfam" id="PF13249"/>
    </source>
</evidence>
<evidence type="ECO:0000313" key="9">
    <source>
        <dbReference type="EMBL" id="GBG31330.1"/>
    </source>
</evidence>
<protein>
    <recommendedName>
        <fullName evidence="4">Terpene cyclase/mutase family member</fullName>
        <ecNumber evidence="4">5.4.99.-</ecNumber>
    </recommendedName>
</protein>
<sequence>MAVAGTLFVVLWVAVNVVQHRRAMAKNRAERAEIKQKNAEARKRLADKLKLPVRPGKDGWEFRTGPPSIGKLEVLGSGIGRATWLPGEEDSCKSFPFDRETNANSQDKVFRDLMLNRDNAGGSQGVTTAVEKDQSVSEAELAATTAARGSVFYSRLQTDEGWWAGDYGGPMFLLPGLVFACYATGVDLGSARRSAILRYIMNHQQALDGGWGMHIEGHSTVFGSVLNYSAARMCGLEHDDPRAARGREFIKAHGGAVASPQWAKFWLASIGAYEWTGVNPTPPELWLLPYWFPFHPGRMWCHCRMVYLPMSALFGSRWVYEDAETDPLIASLRKELYTNDYKSINWGSFAVRECISPTDLYNPQSWLMTAANHVLHNTLENPILRAVFHYPLDALRRAGNKFAFDYIHAEDVHTNWIDIGPVNKAFHVIANYAAFGADSDKFLNHIARIDDFLWLAEDGLKMQGYNGSMFWDTCFATHALANAVVASKLKSDQTVITDADREHMYRSLVKASKFVDDMQVREDVWERHTYFRAESLGGWPFSSRDHGWPISDCTAEGLRASILLSTFPDFKDDKNLHHIPQERLEQAVKIMIELQNTSTNNGWASYELNRGYDWYELLNPAQVFGNIMIDYSYVECSSASVQALCEFYKHFPQSKYADAALTSAAKGVDFIIDIQRPDGSWYGSWAVCFTYGAWFGIEGLVAGLDTCGDRISKKTREAAKNALVKGCDFLLSMQDPQDGGWGESIRACAAHEWVANEEGSQVVNTAWSLLAFLRAIEYLTENDAANSRPFLQKLKTSAHRASVFLRERQLADGDWAQEGISGVFNHSCSITYTAYRNVFPIWALARYAIVNFAEETKK</sequence>
<dbReference type="InterPro" id="IPR018333">
    <property type="entry name" value="Squalene_cyclase"/>
</dbReference>
<dbReference type="Pfam" id="PF13249">
    <property type="entry name" value="SQHop_cyclase_N"/>
    <property type="match status" value="1"/>
</dbReference>
<dbReference type="Pfam" id="PF13243">
    <property type="entry name" value="SQHop_cyclase_C"/>
    <property type="match status" value="1"/>
</dbReference>
<dbReference type="Gene3D" id="1.50.10.20">
    <property type="match status" value="2"/>
</dbReference>
<feature type="signal peptide" evidence="6">
    <location>
        <begin position="1"/>
        <end position="25"/>
    </location>
</feature>
<comment type="similarity">
    <text evidence="1 4">Belongs to the terpene cyclase/mutase family.</text>
</comment>
<keyword evidence="3 4" id="KW-0413">Isomerase</keyword>
<dbReference type="GO" id="GO:0016104">
    <property type="term" value="P:triterpenoid biosynthetic process"/>
    <property type="evidence" value="ECO:0007669"/>
    <property type="project" value="InterPro"/>
</dbReference>
<dbReference type="SFLD" id="SFLDG01016">
    <property type="entry name" value="Prenyltransferase_Like_2"/>
    <property type="match status" value="1"/>
</dbReference>
<dbReference type="SUPFAM" id="SSF48239">
    <property type="entry name" value="Terpenoid cyclases/Protein prenyltransferases"/>
    <property type="match status" value="2"/>
</dbReference>
<feature type="coiled-coil region" evidence="5">
    <location>
        <begin position="20"/>
        <end position="51"/>
    </location>
</feature>
<gene>
    <name evidence="9" type="ORF">FCC1311_087691</name>
</gene>
<evidence type="ECO:0000256" key="6">
    <source>
        <dbReference type="SAM" id="SignalP"/>
    </source>
</evidence>
<evidence type="ECO:0000256" key="1">
    <source>
        <dbReference type="ARBA" id="ARBA00009755"/>
    </source>
</evidence>
<feature type="chain" id="PRO_5015349383" description="Terpene cyclase/mutase family member" evidence="6">
    <location>
        <begin position="26"/>
        <end position="858"/>
    </location>
</feature>
<evidence type="ECO:0000256" key="4">
    <source>
        <dbReference type="RuleBase" id="RU362003"/>
    </source>
</evidence>
<dbReference type="OrthoDB" id="21502at2759"/>
<organism evidence="9 10">
    <name type="scientific">Hondaea fermentalgiana</name>
    <dbReference type="NCBI Taxonomy" id="2315210"/>
    <lineage>
        <taxon>Eukaryota</taxon>
        <taxon>Sar</taxon>
        <taxon>Stramenopiles</taxon>
        <taxon>Bigyra</taxon>
        <taxon>Labyrinthulomycetes</taxon>
        <taxon>Thraustochytrida</taxon>
        <taxon>Thraustochytriidae</taxon>
        <taxon>Hondaea</taxon>
    </lineage>
</organism>
<dbReference type="Proteomes" id="UP000241890">
    <property type="component" value="Unassembled WGS sequence"/>
</dbReference>
<dbReference type="InParanoid" id="A0A2R5GKC6"/>
<dbReference type="GO" id="GO:0005811">
    <property type="term" value="C:lipid droplet"/>
    <property type="evidence" value="ECO:0007669"/>
    <property type="project" value="InterPro"/>
</dbReference>
<evidence type="ECO:0000256" key="3">
    <source>
        <dbReference type="ARBA" id="ARBA00023235"/>
    </source>
</evidence>
<dbReference type="InterPro" id="IPR008930">
    <property type="entry name" value="Terpenoid_cyclase/PrenylTrfase"/>
</dbReference>
<accession>A0A2R5GKC6</accession>
<dbReference type="InterPro" id="IPR002365">
    <property type="entry name" value="Terpene_synthase_CS"/>
</dbReference>
<reference evidence="9 10" key="1">
    <citation type="submission" date="2017-12" db="EMBL/GenBank/DDBJ databases">
        <title>Sequencing, de novo assembly and annotation of complete genome of a new Thraustochytrid species, strain FCC1311.</title>
        <authorList>
            <person name="Sedici K."/>
            <person name="Godart F."/>
            <person name="Aiese Cigliano R."/>
            <person name="Sanseverino W."/>
            <person name="Barakat M."/>
            <person name="Ortet P."/>
            <person name="Marechal E."/>
            <person name="Cagnac O."/>
            <person name="Amato A."/>
        </authorList>
    </citation>
    <scope>NUCLEOTIDE SEQUENCE [LARGE SCALE GENOMIC DNA]</scope>
</reference>
<dbReference type="InterPro" id="IPR032697">
    <property type="entry name" value="SQ_cyclase_N"/>
</dbReference>
<feature type="domain" description="Squalene cyclase C-terminal" evidence="7">
    <location>
        <begin position="496"/>
        <end position="848"/>
    </location>
</feature>
<evidence type="ECO:0000256" key="5">
    <source>
        <dbReference type="SAM" id="Coils"/>
    </source>
</evidence>
<dbReference type="FunFam" id="1.50.10.20:FF:000002">
    <property type="entry name" value="Terpene cyclase/mutase family member"/>
    <property type="match status" value="1"/>
</dbReference>
<dbReference type="NCBIfam" id="TIGR01787">
    <property type="entry name" value="squalene_cyclas"/>
    <property type="match status" value="1"/>
</dbReference>
<keyword evidence="2" id="KW-0677">Repeat</keyword>
<keyword evidence="5" id="KW-0175">Coiled coil</keyword>